<keyword evidence="10" id="KW-1208">Phospholipid metabolism</keyword>
<accession>A0A8I0DST8</accession>
<organism evidence="13 14">
    <name type="scientific">Blautia segnis</name>
    <dbReference type="NCBI Taxonomy" id="2763030"/>
    <lineage>
        <taxon>Bacteria</taxon>
        <taxon>Bacillati</taxon>
        <taxon>Bacillota</taxon>
        <taxon>Clostridia</taxon>
        <taxon>Lachnospirales</taxon>
        <taxon>Lachnospiraceae</taxon>
        <taxon>Blautia</taxon>
    </lineage>
</organism>
<reference evidence="13 14" key="1">
    <citation type="submission" date="2020-08" db="EMBL/GenBank/DDBJ databases">
        <title>Genome public.</title>
        <authorList>
            <person name="Liu C."/>
            <person name="Sun Q."/>
        </authorList>
    </citation>
    <scope>NUCLEOTIDE SEQUENCE [LARGE SCALE GENOMIC DNA]</scope>
    <source>
        <strain evidence="13 14">BX17</strain>
    </source>
</reference>
<dbReference type="NCBIfam" id="TIGR00163">
    <property type="entry name" value="PS_decarb"/>
    <property type="match status" value="1"/>
</dbReference>
<comment type="pathway">
    <text evidence="2">Lipid metabolism.</text>
</comment>
<evidence type="ECO:0000256" key="2">
    <source>
        <dbReference type="ARBA" id="ARBA00005189"/>
    </source>
</evidence>
<evidence type="ECO:0000256" key="5">
    <source>
        <dbReference type="ARBA" id="ARBA00022793"/>
    </source>
</evidence>
<dbReference type="GO" id="GO:0006646">
    <property type="term" value="P:phosphatidylethanolamine biosynthetic process"/>
    <property type="evidence" value="ECO:0007669"/>
    <property type="project" value="UniProtKB-UniPathway"/>
</dbReference>
<gene>
    <name evidence="13" type="primary">psd</name>
    <name evidence="13" type="ORF">H8S54_13390</name>
</gene>
<comment type="pathway">
    <text evidence="12">Phospholipid metabolism; phosphatidylethanolamine biosynthesis.</text>
</comment>
<evidence type="ECO:0000256" key="4">
    <source>
        <dbReference type="ARBA" id="ARBA00022516"/>
    </source>
</evidence>
<dbReference type="EMBL" id="JACOOT010000032">
    <property type="protein sequence ID" value="MBC5652072.1"/>
    <property type="molecule type" value="Genomic_DNA"/>
</dbReference>
<evidence type="ECO:0000256" key="9">
    <source>
        <dbReference type="ARBA" id="ARBA00023239"/>
    </source>
</evidence>
<dbReference type="PANTHER" id="PTHR10067">
    <property type="entry name" value="PHOSPHATIDYLSERINE DECARBOXYLASE"/>
    <property type="match status" value="1"/>
</dbReference>
<dbReference type="InterPro" id="IPR003817">
    <property type="entry name" value="PS_Dcarbxylase"/>
</dbReference>
<keyword evidence="4" id="KW-0444">Lipid biosynthesis</keyword>
<evidence type="ECO:0000313" key="14">
    <source>
        <dbReference type="Proteomes" id="UP000652847"/>
    </source>
</evidence>
<dbReference type="PANTHER" id="PTHR10067:SF17">
    <property type="entry name" value="PHOSPHATIDYLSERINE DECARBOXYLASE PROENZYME 2"/>
    <property type="match status" value="1"/>
</dbReference>
<dbReference type="RefSeq" id="WP_021926794.1">
    <property type="nucleotide sequence ID" value="NZ_JACOOT010000032.1"/>
</dbReference>
<comment type="caution">
    <text evidence="13">The sequence shown here is derived from an EMBL/GenBank/DDBJ whole genome shotgun (WGS) entry which is preliminary data.</text>
</comment>
<keyword evidence="8" id="KW-0594">Phospholipid biosynthesis</keyword>
<protein>
    <recommendedName>
        <fullName evidence="3">phosphatidylserine decarboxylase</fullName>
        <ecNumber evidence="3">4.1.1.65</ecNumber>
    </recommendedName>
</protein>
<keyword evidence="9 13" id="KW-0456">Lyase</keyword>
<evidence type="ECO:0000256" key="8">
    <source>
        <dbReference type="ARBA" id="ARBA00023209"/>
    </source>
</evidence>
<sequence>MKYIDRKGNITIEENEQDKFLRHLYNDWGGRLCLRILVQPFVTKLGGWFLNTRFSAGMVPGFVQRNGIDLSVCTRDSFRSYNDFFTRRLKDGQRPIAEDESVLVSPCDGKVTVSRIGSDSRFFIKDTPYTLERLLGNKKLTERYLGGYALILRLTVDDYHHYCYPADGMKSQAVEIPGVFHTVNPAANEVYPIYHENTREYCLLKTGQFGTLVLMEVGAMMVGKITNLHPEACQVKKGEEKGYFEFGGSTIVLLIQHGKVRLDADLVENSENGYETIVRMGERIGKCKLPKRA</sequence>
<keyword evidence="5" id="KW-0210">Decarboxylase</keyword>
<evidence type="ECO:0000256" key="3">
    <source>
        <dbReference type="ARBA" id="ARBA00012243"/>
    </source>
</evidence>
<evidence type="ECO:0000256" key="1">
    <source>
        <dbReference type="ARBA" id="ARBA00001928"/>
    </source>
</evidence>
<evidence type="ECO:0000256" key="12">
    <source>
        <dbReference type="ARBA" id="ARBA00024326"/>
    </source>
</evidence>
<dbReference type="EC" id="4.1.1.65" evidence="3"/>
<keyword evidence="6" id="KW-0443">Lipid metabolism</keyword>
<keyword evidence="7" id="KW-0865">Zymogen</keyword>
<proteinExistence type="predicted"/>
<comment type="cofactor">
    <cofactor evidence="1">
        <name>pyruvate</name>
        <dbReference type="ChEBI" id="CHEBI:15361"/>
    </cofactor>
</comment>
<dbReference type="GO" id="GO:0004609">
    <property type="term" value="F:phosphatidylserine decarboxylase activity"/>
    <property type="evidence" value="ECO:0007669"/>
    <property type="project" value="UniProtKB-EC"/>
</dbReference>
<name>A0A8I0DST8_9FIRM</name>
<evidence type="ECO:0000256" key="11">
    <source>
        <dbReference type="ARBA" id="ARBA00023317"/>
    </source>
</evidence>
<keyword evidence="14" id="KW-1185">Reference proteome</keyword>
<dbReference type="InterPro" id="IPR033177">
    <property type="entry name" value="PSD-B"/>
</dbReference>
<evidence type="ECO:0000313" key="13">
    <source>
        <dbReference type="EMBL" id="MBC5652072.1"/>
    </source>
</evidence>
<dbReference type="UniPathway" id="UPA00558"/>
<evidence type="ECO:0000256" key="7">
    <source>
        <dbReference type="ARBA" id="ARBA00023145"/>
    </source>
</evidence>
<dbReference type="Proteomes" id="UP000652847">
    <property type="component" value="Unassembled WGS sequence"/>
</dbReference>
<keyword evidence="11" id="KW-0670">Pyruvate</keyword>
<evidence type="ECO:0000256" key="10">
    <source>
        <dbReference type="ARBA" id="ARBA00023264"/>
    </source>
</evidence>
<dbReference type="AlphaFoldDB" id="A0A8I0DST8"/>
<evidence type="ECO:0000256" key="6">
    <source>
        <dbReference type="ARBA" id="ARBA00023098"/>
    </source>
</evidence>
<dbReference type="Pfam" id="PF02666">
    <property type="entry name" value="PS_Dcarbxylase"/>
    <property type="match status" value="1"/>
</dbReference>